<evidence type="ECO:0000313" key="1">
    <source>
        <dbReference type="EMBL" id="MDC9599000.1"/>
    </source>
</evidence>
<protein>
    <submittedName>
        <fullName evidence="1">Protein-export chaperone SecB</fullName>
    </submittedName>
</protein>
<gene>
    <name evidence="1" type="ORF">PSI14_19730</name>
</gene>
<name>A0ABT5M143_9GAMM</name>
<accession>A0ABT5M143</accession>
<dbReference type="Gene3D" id="3.10.420.10">
    <property type="entry name" value="SecB-like"/>
    <property type="match status" value="1"/>
</dbReference>
<sequence>MNFNIVNIKAAHIKLDEVGDPETPKKNNIHLKNTLLLDESDKCKAILSAKVKVTTESGFCVEFDYLFTLLFENEFNMEQEEDFWSENTVDSVVYPYIRAFISNLMNLSGYQAVNLPIMKF</sequence>
<dbReference type="EMBL" id="JAQRFN010000065">
    <property type="protein sequence ID" value="MDC9599000.1"/>
    <property type="molecule type" value="Genomic_DNA"/>
</dbReference>
<evidence type="ECO:0000313" key="2">
    <source>
        <dbReference type="Proteomes" id="UP001220225"/>
    </source>
</evidence>
<reference evidence="1 2" key="1">
    <citation type="submission" date="2023-02" db="EMBL/GenBank/DDBJ databases">
        <title>Entomopathogenic bacteria.</title>
        <authorList>
            <person name="Machado R.A."/>
        </authorList>
    </citation>
    <scope>NUCLEOTIDE SEQUENCE [LARGE SCALE GENOMIC DNA]</scope>
    <source>
        <strain evidence="1 2">XENO-2</strain>
    </source>
</reference>
<dbReference type="RefSeq" id="WP_273577680.1">
    <property type="nucleotide sequence ID" value="NZ_JAQRFN010000065.1"/>
</dbReference>
<comment type="caution">
    <text evidence="1">The sequence shown here is derived from an EMBL/GenBank/DDBJ whole genome shotgun (WGS) entry which is preliminary data.</text>
</comment>
<keyword evidence="2" id="KW-1185">Reference proteome</keyword>
<dbReference type="SUPFAM" id="SSF54611">
    <property type="entry name" value="SecB-like"/>
    <property type="match status" value="1"/>
</dbReference>
<proteinExistence type="predicted"/>
<dbReference type="Proteomes" id="UP001220225">
    <property type="component" value="Unassembled WGS sequence"/>
</dbReference>
<organism evidence="1 2">
    <name type="scientific">Xenorhabdus anantnagensis</name>
    <dbReference type="NCBI Taxonomy" id="3025875"/>
    <lineage>
        <taxon>Bacteria</taxon>
        <taxon>Pseudomonadati</taxon>
        <taxon>Pseudomonadota</taxon>
        <taxon>Gammaproteobacteria</taxon>
        <taxon>Enterobacterales</taxon>
        <taxon>Morganellaceae</taxon>
        <taxon>Xenorhabdus</taxon>
    </lineage>
</organism>
<dbReference type="InterPro" id="IPR035958">
    <property type="entry name" value="SecB-like_sf"/>
</dbReference>